<gene>
    <name evidence="1" type="ORF">Taro_006476</name>
</gene>
<keyword evidence="2" id="KW-1185">Reference proteome</keyword>
<reference evidence="1" key="1">
    <citation type="submission" date="2017-07" db="EMBL/GenBank/DDBJ databases">
        <title>Taro Niue Genome Assembly and Annotation.</title>
        <authorList>
            <person name="Atibalentja N."/>
            <person name="Keating K."/>
            <person name="Fields C.J."/>
        </authorList>
    </citation>
    <scope>NUCLEOTIDE SEQUENCE</scope>
    <source>
        <strain evidence="1">Niue_2</strain>
        <tissue evidence="1">Leaf</tissue>
    </source>
</reference>
<comment type="caution">
    <text evidence="1">The sequence shown here is derived from an EMBL/GenBank/DDBJ whole genome shotgun (WGS) entry which is preliminary data.</text>
</comment>
<name>A0A843TX21_COLES</name>
<proteinExistence type="predicted"/>
<sequence length="76" mass="8854">MFEHQSISYFNCSGVKVNTSTFQESELPLQLSKSRMLEQPEELFIEGCWVMICIRIDLMSECLNVFDNDIIDVEKT</sequence>
<organism evidence="1 2">
    <name type="scientific">Colocasia esculenta</name>
    <name type="common">Wild taro</name>
    <name type="synonym">Arum esculentum</name>
    <dbReference type="NCBI Taxonomy" id="4460"/>
    <lineage>
        <taxon>Eukaryota</taxon>
        <taxon>Viridiplantae</taxon>
        <taxon>Streptophyta</taxon>
        <taxon>Embryophyta</taxon>
        <taxon>Tracheophyta</taxon>
        <taxon>Spermatophyta</taxon>
        <taxon>Magnoliopsida</taxon>
        <taxon>Liliopsida</taxon>
        <taxon>Araceae</taxon>
        <taxon>Aroideae</taxon>
        <taxon>Colocasieae</taxon>
        <taxon>Colocasia</taxon>
    </lineage>
</organism>
<dbReference type="AlphaFoldDB" id="A0A843TX21"/>
<dbReference type="EMBL" id="NMUH01000192">
    <property type="protein sequence ID" value="MQL74100.1"/>
    <property type="molecule type" value="Genomic_DNA"/>
</dbReference>
<evidence type="ECO:0000313" key="1">
    <source>
        <dbReference type="EMBL" id="MQL74100.1"/>
    </source>
</evidence>
<dbReference type="Proteomes" id="UP000652761">
    <property type="component" value="Unassembled WGS sequence"/>
</dbReference>
<protein>
    <submittedName>
        <fullName evidence="1">Uncharacterized protein</fullName>
    </submittedName>
</protein>
<accession>A0A843TX21</accession>
<evidence type="ECO:0000313" key="2">
    <source>
        <dbReference type="Proteomes" id="UP000652761"/>
    </source>
</evidence>